<comment type="caution">
    <text evidence="6">The sequence shown here is derived from an EMBL/GenBank/DDBJ whole genome shotgun (WGS) entry which is preliminary data.</text>
</comment>
<dbReference type="SUPFAM" id="SSF118352">
    <property type="entry name" value="HSP33 redox switch-like"/>
    <property type="match status" value="1"/>
</dbReference>
<evidence type="ECO:0000256" key="2">
    <source>
        <dbReference type="ARBA" id="ARBA00022833"/>
    </source>
</evidence>
<dbReference type="Pfam" id="PF01430">
    <property type="entry name" value="HSP33"/>
    <property type="match status" value="1"/>
</dbReference>
<proteinExistence type="predicted"/>
<dbReference type="GO" id="GO:0005737">
    <property type="term" value="C:cytoplasm"/>
    <property type="evidence" value="ECO:0007669"/>
    <property type="project" value="InterPro"/>
</dbReference>
<dbReference type="RefSeq" id="WP_164210091.1">
    <property type="nucleotide sequence ID" value="NZ_JAAGSC010000031.1"/>
</dbReference>
<dbReference type="PANTHER" id="PTHR30111:SF1">
    <property type="entry name" value="33 KDA CHAPERONIN"/>
    <property type="match status" value="1"/>
</dbReference>
<keyword evidence="3" id="KW-1015">Disulfide bond</keyword>
<evidence type="ECO:0000313" key="6">
    <source>
        <dbReference type="EMBL" id="NDY94699.1"/>
    </source>
</evidence>
<dbReference type="GO" id="GO:0044183">
    <property type="term" value="F:protein folding chaperone"/>
    <property type="evidence" value="ECO:0007669"/>
    <property type="project" value="TreeGrafter"/>
</dbReference>
<dbReference type="PIRSF" id="PIRSF005261">
    <property type="entry name" value="Heat_shock_Hsp33"/>
    <property type="match status" value="1"/>
</dbReference>
<dbReference type="Gene3D" id="1.10.287.480">
    <property type="entry name" value="helix hairpin bin"/>
    <property type="match status" value="1"/>
</dbReference>
<keyword evidence="4" id="KW-0143">Chaperone</keyword>
<reference evidence="6 7" key="1">
    <citation type="submission" date="2020-02" db="EMBL/GenBank/DDBJ databases">
        <authorList>
            <person name="Zhang X.-Y."/>
        </authorList>
    </citation>
    <scope>NUCLEOTIDE SEQUENCE [LARGE SCALE GENOMIC DNA]</scope>
    <source>
        <strain evidence="6 7">C33</strain>
    </source>
</reference>
<evidence type="ECO:0000256" key="3">
    <source>
        <dbReference type="ARBA" id="ARBA00023157"/>
    </source>
</evidence>
<dbReference type="AlphaFoldDB" id="A0A845VBN1"/>
<evidence type="ECO:0000313" key="7">
    <source>
        <dbReference type="Proteomes" id="UP000484885"/>
    </source>
</evidence>
<dbReference type="GO" id="GO:0042026">
    <property type="term" value="P:protein refolding"/>
    <property type="evidence" value="ECO:0007669"/>
    <property type="project" value="TreeGrafter"/>
</dbReference>
<evidence type="ECO:0000256" key="1">
    <source>
        <dbReference type="ARBA" id="ARBA00022490"/>
    </source>
</evidence>
<dbReference type="GO" id="GO:0051082">
    <property type="term" value="F:unfolded protein binding"/>
    <property type="evidence" value="ECO:0007669"/>
    <property type="project" value="InterPro"/>
</dbReference>
<name>A0A845VBN1_9GAMM</name>
<keyword evidence="1" id="KW-0963">Cytoplasm</keyword>
<dbReference type="EMBL" id="JAAGSC010000031">
    <property type="protein sequence ID" value="NDY94699.1"/>
    <property type="molecule type" value="Genomic_DNA"/>
</dbReference>
<keyword evidence="2" id="KW-0862">Zinc</keyword>
<sequence length="294" mass="32894">MVYKDYLQGILFEEIGARCVFVRLERVVEEVLARGDYASDEARLLGEALLVVALMSSGLKFSGRISLQLRGPGPLKLLLADCSDAGGLRGMLSWDEDRGERPPPDQLRACAGAGSILTLTVDPTDGGQRWQGIVPLEGDSPAEAVAAYFERSEQLPTRFHLAMSKSRGAGLMLQRMPDRPTDGEDWNRLQQLFATASRDEILDLDGETLMRRLFHEESRRLFPPRELAFHCPCSRDRVSEVLVSLGEEELRQMAAEPEPTEVRCQFCNQRYRFDRLDLTALLHGEAPQIGPTVH</sequence>
<dbReference type="InterPro" id="IPR016154">
    <property type="entry name" value="Heat_shock_Hsp33_C"/>
</dbReference>
<dbReference type="Proteomes" id="UP000484885">
    <property type="component" value="Unassembled WGS sequence"/>
</dbReference>
<dbReference type="InterPro" id="IPR023212">
    <property type="entry name" value="Hsp33_helix_hairpin_bin_dom_sf"/>
</dbReference>
<dbReference type="SUPFAM" id="SSF64397">
    <property type="entry name" value="Hsp33 domain"/>
    <property type="match status" value="1"/>
</dbReference>
<dbReference type="InterPro" id="IPR000397">
    <property type="entry name" value="Heat_shock_Hsp33"/>
</dbReference>
<protein>
    <submittedName>
        <fullName evidence="6">Hsp33 family molecular chaperone HslO</fullName>
    </submittedName>
</protein>
<organism evidence="6 7">
    <name type="scientific">Wenzhouxiangella limi</name>
    <dbReference type="NCBI Taxonomy" id="2707351"/>
    <lineage>
        <taxon>Bacteria</taxon>
        <taxon>Pseudomonadati</taxon>
        <taxon>Pseudomonadota</taxon>
        <taxon>Gammaproteobacteria</taxon>
        <taxon>Chromatiales</taxon>
        <taxon>Wenzhouxiangellaceae</taxon>
        <taxon>Wenzhouxiangella</taxon>
    </lineage>
</organism>
<dbReference type="PANTHER" id="PTHR30111">
    <property type="entry name" value="33 KDA CHAPERONIN"/>
    <property type="match status" value="1"/>
</dbReference>
<keyword evidence="5" id="KW-0676">Redox-active center</keyword>
<evidence type="ECO:0000256" key="5">
    <source>
        <dbReference type="ARBA" id="ARBA00023284"/>
    </source>
</evidence>
<dbReference type="CDD" id="cd00498">
    <property type="entry name" value="Hsp33"/>
    <property type="match status" value="1"/>
</dbReference>
<accession>A0A845VBN1</accession>
<evidence type="ECO:0000256" key="4">
    <source>
        <dbReference type="ARBA" id="ARBA00023186"/>
    </source>
</evidence>
<gene>
    <name evidence="6" type="ORF">G3I74_03010</name>
</gene>
<keyword evidence="7" id="KW-1185">Reference proteome</keyword>
<dbReference type="InterPro" id="IPR016153">
    <property type="entry name" value="Heat_shock_Hsp33_N"/>
</dbReference>
<dbReference type="Gene3D" id="3.55.30.10">
    <property type="entry name" value="Hsp33 domain"/>
    <property type="match status" value="1"/>
</dbReference>
<dbReference type="Gene3D" id="3.90.1280.10">
    <property type="entry name" value="HSP33 redox switch-like"/>
    <property type="match status" value="1"/>
</dbReference>